<dbReference type="FunFam" id="1.10.240.10:FF:000005">
    <property type="entry name" value="Tryptophan--tRNA ligase"/>
    <property type="match status" value="1"/>
</dbReference>
<keyword evidence="3 10" id="KW-0436">Ligase</keyword>
<dbReference type="GO" id="GO:0006436">
    <property type="term" value="P:tryptophanyl-tRNA aminoacylation"/>
    <property type="evidence" value="ECO:0007669"/>
    <property type="project" value="UniProtKB-UniRule"/>
</dbReference>
<gene>
    <name evidence="11" type="primary">trpS</name>
    <name evidence="11" type="ORF">FY030_05425</name>
</gene>
<dbReference type="InterPro" id="IPR001412">
    <property type="entry name" value="aa-tRNA-synth_I_CS"/>
</dbReference>
<keyword evidence="7 10" id="KW-0030">Aminoacyl-tRNA synthetase</keyword>
<dbReference type="GO" id="GO:0004830">
    <property type="term" value="F:tryptophan-tRNA ligase activity"/>
    <property type="evidence" value="ECO:0007669"/>
    <property type="project" value="UniProtKB-UniRule"/>
</dbReference>
<sequence length="375" mass="40608">MTDTAPLDDSAGDVLADSTSAASLQRSVARSAQIEEELRTDPGQFRMLTGDRPTGHLHLGHYFGSLRNRVALQDLGVDTFVLIADYQVITDRDGVDSIQERVLSLVADYLATGIDPGRTTIFAHSQIPSLNQLMLPFLSLVTDSELRRNPTVKAEQDATGGRPMSGLMLTYPVHQAADILFCKANVVPVGKDQLPHLEQTRVIARRFDERYGRAGDKSVPVFPTPDALLSEVPHLLGTDGAKMSKSRGNTIELRMSADDTARVVKKAVTDSERRITFDPAGRPEVSNLVQLAALTTGRDPHSIAEEIGDGGSGTLKKLLTEAVNEYFAPLRARRAELAADPAQLSRILAEGNARAGEVAEATLAEVRQAMQMVYG</sequence>
<dbReference type="EMBL" id="CP044427">
    <property type="protein sequence ID" value="QFG68231.1"/>
    <property type="molecule type" value="Genomic_DNA"/>
</dbReference>
<dbReference type="EC" id="6.1.1.2" evidence="2 9"/>
<evidence type="ECO:0000313" key="12">
    <source>
        <dbReference type="Proteomes" id="UP000326546"/>
    </source>
</evidence>
<protein>
    <recommendedName>
        <fullName evidence="2 9">Tryptophan--tRNA ligase</fullName>
        <ecNumber evidence="2 9">6.1.1.2</ecNumber>
    </recommendedName>
</protein>
<evidence type="ECO:0000256" key="10">
    <source>
        <dbReference type="RuleBase" id="RU363036"/>
    </source>
</evidence>
<dbReference type="PANTHER" id="PTHR43766">
    <property type="entry name" value="TRYPTOPHAN--TRNA LIGASE, MITOCHONDRIAL"/>
    <property type="match status" value="1"/>
</dbReference>
<evidence type="ECO:0000313" key="11">
    <source>
        <dbReference type="EMBL" id="QFG68231.1"/>
    </source>
</evidence>
<dbReference type="OrthoDB" id="9801042at2"/>
<evidence type="ECO:0000256" key="2">
    <source>
        <dbReference type="ARBA" id="ARBA00013161"/>
    </source>
</evidence>
<dbReference type="InterPro" id="IPR050203">
    <property type="entry name" value="Trp-tRNA_synthetase"/>
</dbReference>
<evidence type="ECO:0000256" key="6">
    <source>
        <dbReference type="ARBA" id="ARBA00022917"/>
    </source>
</evidence>
<proteinExistence type="inferred from homology"/>
<name>A0A5J6V531_9MICO</name>
<dbReference type="PANTHER" id="PTHR43766:SF1">
    <property type="entry name" value="TRYPTOPHAN--TRNA LIGASE, MITOCHONDRIAL"/>
    <property type="match status" value="1"/>
</dbReference>
<dbReference type="GO" id="GO:0005524">
    <property type="term" value="F:ATP binding"/>
    <property type="evidence" value="ECO:0007669"/>
    <property type="project" value="UniProtKB-KW"/>
</dbReference>
<evidence type="ECO:0000256" key="1">
    <source>
        <dbReference type="ARBA" id="ARBA00005594"/>
    </source>
</evidence>
<dbReference type="Gene3D" id="3.40.50.620">
    <property type="entry name" value="HUPs"/>
    <property type="match status" value="1"/>
</dbReference>
<dbReference type="SUPFAM" id="SSF52374">
    <property type="entry name" value="Nucleotidylyl transferase"/>
    <property type="match status" value="1"/>
</dbReference>
<evidence type="ECO:0000256" key="5">
    <source>
        <dbReference type="ARBA" id="ARBA00022840"/>
    </source>
</evidence>
<dbReference type="PROSITE" id="PS00178">
    <property type="entry name" value="AA_TRNA_LIGASE_I"/>
    <property type="match status" value="1"/>
</dbReference>
<dbReference type="NCBIfam" id="TIGR00233">
    <property type="entry name" value="trpS"/>
    <property type="match status" value="1"/>
</dbReference>
<dbReference type="InterPro" id="IPR002306">
    <property type="entry name" value="Trp-tRNA-ligase"/>
</dbReference>
<accession>A0A5J6V531</accession>
<comment type="catalytic activity">
    <reaction evidence="8">
        <text>tRNA(Trp) + L-tryptophan + ATP = L-tryptophyl-tRNA(Trp) + AMP + diphosphate + H(+)</text>
        <dbReference type="Rhea" id="RHEA:24080"/>
        <dbReference type="Rhea" id="RHEA-COMP:9671"/>
        <dbReference type="Rhea" id="RHEA-COMP:9705"/>
        <dbReference type="ChEBI" id="CHEBI:15378"/>
        <dbReference type="ChEBI" id="CHEBI:30616"/>
        <dbReference type="ChEBI" id="CHEBI:33019"/>
        <dbReference type="ChEBI" id="CHEBI:57912"/>
        <dbReference type="ChEBI" id="CHEBI:78442"/>
        <dbReference type="ChEBI" id="CHEBI:78535"/>
        <dbReference type="ChEBI" id="CHEBI:456215"/>
        <dbReference type="EC" id="6.1.1.2"/>
    </reaction>
</comment>
<keyword evidence="5 10" id="KW-0067">ATP-binding</keyword>
<dbReference type="AlphaFoldDB" id="A0A5J6V531"/>
<reference evidence="11 12" key="1">
    <citation type="submission" date="2019-09" db="EMBL/GenBank/DDBJ databases">
        <title>Serinicoccus pratensis sp. nov., isolated from meadow soil.</title>
        <authorList>
            <person name="Zhang W."/>
        </authorList>
    </citation>
    <scope>NUCLEOTIDE SEQUENCE [LARGE SCALE GENOMIC DNA]</scope>
    <source>
        <strain evidence="11 12">W204</strain>
    </source>
</reference>
<evidence type="ECO:0000256" key="9">
    <source>
        <dbReference type="NCBIfam" id="TIGR00233"/>
    </source>
</evidence>
<organism evidence="11 12">
    <name type="scientific">Ornithinimicrobium pratense</name>
    <dbReference type="NCBI Taxonomy" id="2593973"/>
    <lineage>
        <taxon>Bacteria</taxon>
        <taxon>Bacillati</taxon>
        <taxon>Actinomycetota</taxon>
        <taxon>Actinomycetes</taxon>
        <taxon>Micrococcales</taxon>
        <taxon>Ornithinimicrobiaceae</taxon>
        <taxon>Ornithinimicrobium</taxon>
    </lineage>
</organism>
<keyword evidence="12" id="KW-1185">Reference proteome</keyword>
<evidence type="ECO:0000256" key="3">
    <source>
        <dbReference type="ARBA" id="ARBA00022598"/>
    </source>
</evidence>
<dbReference type="KEGG" id="serw:FY030_05425"/>
<comment type="similarity">
    <text evidence="1 10">Belongs to the class-I aminoacyl-tRNA synthetase family.</text>
</comment>
<keyword evidence="6 10" id="KW-0648">Protein biosynthesis</keyword>
<dbReference type="InterPro" id="IPR014729">
    <property type="entry name" value="Rossmann-like_a/b/a_fold"/>
</dbReference>
<dbReference type="Proteomes" id="UP000326546">
    <property type="component" value="Chromosome"/>
</dbReference>
<dbReference type="GO" id="GO:0005737">
    <property type="term" value="C:cytoplasm"/>
    <property type="evidence" value="ECO:0007669"/>
    <property type="project" value="UniProtKB-UniRule"/>
</dbReference>
<evidence type="ECO:0000256" key="7">
    <source>
        <dbReference type="ARBA" id="ARBA00023146"/>
    </source>
</evidence>
<dbReference type="Pfam" id="PF00579">
    <property type="entry name" value="tRNA-synt_1b"/>
    <property type="match status" value="1"/>
</dbReference>
<keyword evidence="4 10" id="KW-0547">Nucleotide-binding</keyword>
<evidence type="ECO:0000256" key="8">
    <source>
        <dbReference type="ARBA" id="ARBA00049929"/>
    </source>
</evidence>
<dbReference type="InterPro" id="IPR002305">
    <property type="entry name" value="aa-tRNA-synth_Ic"/>
</dbReference>
<dbReference type="CDD" id="cd00806">
    <property type="entry name" value="TrpRS_core"/>
    <property type="match status" value="1"/>
</dbReference>
<dbReference type="Gene3D" id="1.10.240.10">
    <property type="entry name" value="Tyrosyl-Transfer RNA Synthetase"/>
    <property type="match status" value="1"/>
</dbReference>
<evidence type="ECO:0000256" key="4">
    <source>
        <dbReference type="ARBA" id="ARBA00022741"/>
    </source>
</evidence>
<dbReference type="PRINTS" id="PR01039">
    <property type="entry name" value="TRNASYNTHTRP"/>
</dbReference>
<dbReference type="RefSeq" id="WP_158060619.1">
    <property type="nucleotide sequence ID" value="NZ_CP044427.1"/>
</dbReference>